<dbReference type="InterPro" id="IPR022409">
    <property type="entry name" value="PKD/Chitinase_dom"/>
</dbReference>
<feature type="active site" description="Proton donor" evidence="5">
    <location>
        <position position="189"/>
    </location>
</feature>
<dbReference type="InterPro" id="IPR000805">
    <property type="entry name" value="Glyco_hydro_26"/>
</dbReference>
<evidence type="ECO:0000313" key="10">
    <source>
        <dbReference type="EMBL" id="AEE46219.1"/>
    </source>
</evidence>
<evidence type="ECO:0000256" key="4">
    <source>
        <dbReference type="ARBA" id="ARBA00023326"/>
    </source>
</evidence>
<dbReference type="SMART" id="SM00060">
    <property type="entry name" value="FN3"/>
    <property type="match status" value="2"/>
</dbReference>
<evidence type="ECO:0000259" key="9">
    <source>
        <dbReference type="PROSITE" id="PS51764"/>
    </source>
</evidence>
<feature type="region of interest" description="Disordered" evidence="6">
    <location>
        <begin position="395"/>
        <end position="421"/>
    </location>
</feature>
<keyword evidence="3 5" id="KW-0326">Glycosidase</keyword>
<evidence type="ECO:0000256" key="6">
    <source>
        <dbReference type="SAM" id="MobiDB-lite"/>
    </source>
</evidence>
<dbReference type="Pfam" id="PF02156">
    <property type="entry name" value="Glyco_hydro_26"/>
    <property type="match status" value="1"/>
</dbReference>
<reference evidence="10 11" key="1">
    <citation type="submission" date="2011-04" db="EMBL/GenBank/DDBJ databases">
        <title>Complete sequence of Cellulomonas fimi ATCC 484.</title>
        <authorList>
            <consortium name="US DOE Joint Genome Institute"/>
            <person name="Lucas S."/>
            <person name="Han J."/>
            <person name="Lapidus A."/>
            <person name="Cheng J.-F."/>
            <person name="Goodwin L."/>
            <person name="Pitluck S."/>
            <person name="Peters L."/>
            <person name="Chertkov O."/>
            <person name="Detter J.C."/>
            <person name="Han C."/>
            <person name="Tapia R."/>
            <person name="Land M."/>
            <person name="Hauser L."/>
            <person name="Kyrpides N."/>
            <person name="Ivanova N."/>
            <person name="Ovchinnikova G."/>
            <person name="Pagani I."/>
            <person name="Mead D."/>
            <person name="Brumm P."/>
            <person name="Woyke T."/>
        </authorList>
    </citation>
    <scope>NUCLEOTIDE SEQUENCE [LARGE SCALE GENOMIC DNA]</scope>
    <source>
        <strain evidence="11">ATCC 484 / DSM 20113 / JCM 1341 / NBRC 15513 / NCIMB 8980 / NCTC 7547</strain>
    </source>
</reference>
<dbReference type="GO" id="GO:0016985">
    <property type="term" value="F:mannan endo-1,4-beta-mannosidase activity"/>
    <property type="evidence" value="ECO:0007669"/>
    <property type="project" value="InterPro"/>
</dbReference>
<feature type="domain" description="GH26" evidence="9">
    <location>
        <begin position="58"/>
        <end position="365"/>
    </location>
</feature>
<dbReference type="STRING" id="590998.Celf_2091"/>
<dbReference type="PROSITE" id="PS50093">
    <property type="entry name" value="PKD"/>
    <property type="match status" value="1"/>
</dbReference>
<dbReference type="Proteomes" id="UP000008460">
    <property type="component" value="Chromosome"/>
</dbReference>
<evidence type="ECO:0000259" key="8">
    <source>
        <dbReference type="PROSITE" id="PS50853"/>
    </source>
</evidence>
<dbReference type="eggNOG" id="COG4124">
    <property type="taxonomic scope" value="Bacteria"/>
</dbReference>
<organism evidence="10 11">
    <name type="scientific">Cellulomonas fimi (strain ATCC 484 / DSM 20113 / JCM 1341 / CCUG 24087 / LMG 16345 / NBRC 15513 / NCIMB 8980 / NCTC 7547 / NRS-133)</name>
    <dbReference type="NCBI Taxonomy" id="590998"/>
    <lineage>
        <taxon>Bacteria</taxon>
        <taxon>Bacillati</taxon>
        <taxon>Actinomycetota</taxon>
        <taxon>Actinomycetes</taxon>
        <taxon>Micrococcales</taxon>
        <taxon>Cellulomonadaceae</taxon>
        <taxon>Cellulomonas</taxon>
    </lineage>
</organism>
<dbReference type="Pfam" id="PF18911">
    <property type="entry name" value="PKD_4"/>
    <property type="match status" value="1"/>
</dbReference>
<dbReference type="GO" id="GO:0006080">
    <property type="term" value="P:substituted mannan metabolic process"/>
    <property type="evidence" value="ECO:0007669"/>
    <property type="project" value="InterPro"/>
</dbReference>
<dbReference type="PANTHER" id="PTHR40079:SF4">
    <property type="entry name" value="GH26 DOMAIN-CONTAINING PROTEIN-RELATED"/>
    <property type="match status" value="1"/>
</dbReference>
<evidence type="ECO:0000256" key="2">
    <source>
        <dbReference type="ARBA" id="ARBA00022801"/>
    </source>
</evidence>
<name>F4H0X2_CELFA</name>
<feature type="active site" description="Nucleophile" evidence="5">
    <location>
        <position position="296"/>
    </location>
</feature>
<dbReference type="InterPro" id="IPR017853">
    <property type="entry name" value="GH"/>
</dbReference>
<dbReference type="SUPFAM" id="SSF49299">
    <property type="entry name" value="PKD domain"/>
    <property type="match status" value="1"/>
</dbReference>
<evidence type="ECO:0000256" key="3">
    <source>
        <dbReference type="ARBA" id="ARBA00023295"/>
    </source>
</evidence>
<dbReference type="InterPro" id="IPR013783">
    <property type="entry name" value="Ig-like_fold"/>
</dbReference>
<dbReference type="KEGG" id="cfi:Celf_2091"/>
<keyword evidence="11" id="KW-1185">Reference proteome</keyword>
<sequence length="649" mass="67212">MHAMHWRAPARTLVRTRTRTHTRTRIRTGAGTGRSRTAHATPRPRRAGRVGLVALLLATTAVLVPLVPAPAAAAEPDLAPSGLLFGAYVAQRSAPSVEAATAAFEERVGRRLELHRWYSRWDETMPPSGLRASVAAGRTPVLSIEPRTLAGTRLSWASVARGDHDARIRAQATGVASLGVPVLLAFHHEPELAGTHGTPAEFRAAWRRYVEVFRAAGVTNVLWTWIVTPTVLGGTTGPTATDLYPGDDVVDRVGLDAYNWAGCAPGVPTAWRSMATIAGPARDFARAHGKPLLLAEWGSVEDAADPGRKAAWLRESLATLASWPEVEGALYFHQHGTCPWWTDSTATTAAAFTEIANSPTAHGRTSAWLRASTVLGGAPLAVAFDASRSAGAGTATGSGVTTWRLDPGDGTPPTTGTGTPPAVLAHTYRTAGTFRARLDVTDAAGGTATDQRTVTVAAAPTLEVAARAVTTTGAELVAWVDPDGLTGMVRFEWGTSTAYGATATASVPAVTYAATTPVVATGLAPSTTYAVRVTAATAAGTTTRSTTFSTAGAPTTSTTWASGTARTSTTLGATVNPRLAATSAWFEWGPTAALGAGTAPVALSAVGYDTTLTTAVAGLAPGTTYHYRLVARNAHGSVAGPVRTVTTSR</sequence>
<dbReference type="EMBL" id="CP002666">
    <property type="protein sequence ID" value="AEE46219.1"/>
    <property type="molecule type" value="Genomic_DNA"/>
</dbReference>
<dbReference type="CDD" id="cd00146">
    <property type="entry name" value="PKD"/>
    <property type="match status" value="1"/>
</dbReference>
<dbReference type="AlphaFoldDB" id="F4H0X2"/>
<keyword evidence="2 5" id="KW-0378">Hydrolase</keyword>
<dbReference type="InterPro" id="IPR035986">
    <property type="entry name" value="PKD_dom_sf"/>
</dbReference>
<dbReference type="InterPro" id="IPR036116">
    <property type="entry name" value="FN3_sf"/>
</dbReference>
<dbReference type="GO" id="GO:0000272">
    <property type="term" value="P:polysaccharide catabolic process"/>
    <property type="evidence" value="ECO:0007669"/>
    <property type="project" value="UniProtKB-KW"/>
</dbReference>
<keyword evidence="4" id="KW-0624">Polysaccharide degradation</keyword>
<comment type="similarity">
    <text evidence="1 5">Belongs to the glycosyl hydrolase 26 family.</text>
</comment>
<protein>
    <submittedName>
        <fullName evidence="10">PKD domain containing protein</fullName>
    </submittedName>
</protein>
<dbReference type="Gene3D" id="2.60.40.10">
    <property type="entry name" value="Immunoglobulins"/>
    <property type="match status" value="2"/>
</dbReference>
<dbReference type="PROSITE" id="PS51764">
    <property type="entry name" value="GH26"/>
    <property type="match status" value="1"/>
</dbReference>
<proteinExistence type="inferred from homology"/>
<dbReference type="InterPro" id="IPR022790">
    <property type="entry name" value="GH26_dom"/>
</dbReference>
<evidence type="ECO:0000259" key="7">
    <source>
        <dbReference type="PROSITE" id="PS50093"/>
    </source>
</evidence>
<keyword evidence="4" id="KW-0119">Carbohydrate metabolism</keyword>
<feature type="compositionally biased region" description="Low complexity" evidence="6">
    <location>
        <begin position="27"/>
        <end position="41"/>
    </location>
</feature>
<dbReference type="SMART" id="SM00089">
    <property type="entry name" value="PKD"/>
    <property type="match status" value="1"/>
</dbReference>
<gene>
    <name evidence="10" type="ordered locus">Celf_2091</name>
</gene>
<feature type="domain" description="Fibronectin type-III" evidence="8">
    <location>
        <begin position="460"/>
        <end position="562"/>
    </location>
</feature>
<dbReference type="SUPFAM" id="SSF49265">
    <property type="entry name" value="Fibronectin type III"/>
    <property type="match status" value="1"/>
</dbReference>
<dbReference type="PROSITE" id="PS50853">
    <property type="entry name" value="FN3"/>
    <property type="match status" value="1"/>
</dbReference>
<dbReference type="SUPFAM" id="SSF51445">
    <property type="entry name" value="(Trans)glycosidases"/>
    <property type="match status" value="1"/>
</dbReference>
<dbReference type="RefSeq" id="WP_013771245.1">
    <property type="nucleotide sequence ID" value="NC_015514.1"/>
</dbReference>
<feature type="region of interest" description="Disordered" evidence="6">
    <location>
        <begin position="18"/>
        <end position="43"/>
    </location>
</feature>
<feature type="domain" description="PKD" evidence="7">
    <location>
        <begin position="393"/>
        <end position="456"/>
    </location>
</feature>
<dbReference type="Gene3D" id="3.20.20.80">
    <property type="entry name" value="Glycosidases"/>
    <property type="match status" value="1"/>
</dbReference>
<dbReference type="HOGENOM" id="CLU_440554_0_0_11"/>
<evidence type="ECO:0000313" key="11">
    <source>
        <dbReference type="Proteomes" id="UP000008460"/>
    </source>
</evidence>
<accession>F4H0X2</accession>
<dbReference type="InterPro" id="IPR003961">
    <property type="entry name" value="FN3_dom"/>
</dbReference>
<dbReference type="PANTHER" id="PTHR40079">
    <property type="entry name" value="MANNAN ENDO-1,4-BETA-MANNOSIDASE E-RELATED"/>
    <property type="match status" value="1"/>
</dbReference>
<dbReference type="InterPro" id="IPR000601">
    <property type="entry name" value="PKD_dom"/>
</dbReference>
<evidence type="ECO:0000256" key="1">
    <source>
        <dbReference type="ARBA" id="ARBA00007754"/>
    </source>
</evidence>
<evidence type="ECO:0000256" key="5">
    <source>
        <dbReference type="PROSITE-ProRule" id="PRU01100"/>
    </source>
</evidence>